<dbReference type="PROSITE" id="PS00530">
    <property type="entry name" value="RNASE_T2_1"/>
    <property type="match status" value="1"/>
</dbReference>
<keyword evidence="6" id="KW-1185">Reference proteome</keyword>
<dbReference type="GO" id="GO:0005576">
    <property type="term" value="C:extracellular region"/>
    <property type="evidence" value="ECO:0000318"/>
    <property type="project" value="GO_Central"/>
</dbReference>
<dbReference type="InterPro" id="IPR036430">
    <property type="entry name" value="RNase_T2-like_sf"/>
</dbReference>
<dbReference type="AlphaFoldDB" id="A0A7M7PFA0"/>
<feature type="signal peptide" evidence="4">
    <location>
        <begin position="1"/>
        <end position="21"/>
    </location>
</feature>
<dbReference type="PROSITE" id="PS00531">
    <property type="entry name" value="RNASE_T2_2"/>
    <property type="match status" value="1"/>
</dbReference>
<dbReference type="GO" id="GO:0006401">
    <property type="term" value="P:RNA catabolic process"/>
    <property type="evidence" value="ECO:0000318"/>
    <property type="project" value="GO_Central"/>
</dbReference>
<protein>
    <submittedName>
        <fullName evidence="5">Uncharacterized protein</fullName>
    </submittedName>
</protein>
<dbReference type="InParanoid" id="A0A7M7PFA0"/>
<reference evidence="6" key="1">
    <citation type="submission" date="2015-02" db="EMBL/GenBank/DDBJ databases">
        <title>Genome sequencing for Strongylocentrotus purpuratus.</title>
        <authorList>
            <person name="Murali S."/>
            <person name="Liu Y."/>
            <person name="Vee V."/>
            <person name="English A."/>
            <person name="Wang M."/>
            <person name="Skinner E."/>
            <person name="Han Y."/>
            <person name="Muzny D.M."/>
            <person name="Worley K.C."/>
            <person name="Gibbs R.A."/>
        </authorList>
    </citation>
    <scope>NUCLEOTIDE SEQUENCE</scope>
</reference>
<evidence type="ECO:0000256" key="3">
    <source>
        <dbReference type="RuleBase" id="RU004328"/>
    </source>
</evidence>
<evidence type="ECO:0000256" key="1">
    <source>
        <dbReference type="ARBA" id="ARBA00007469"/>
    </source>
</evidence>
<reference evidence="5" key="2">
    <citation type="submission" date="2021-01" db="UniProtKB">
        <authorList>
            <consortium name="EnsemblMetazoa"/>
        </authorList>
    </citation>
    <scope>IDENTIFICATION</scope>
</reference>
<dbReference type="GeneID" id="105437756"/>
<dbReference type="PANTHER" id="PTHR11240:SF22">
    <property type="entry name" value="RIBONUCLEASE T2"/>
    <property type="match status" value="1"/>
</dbReference>
<feature type="chain" id="PRO_5029529627" evidence="4">
    <location>
        <begin position="22"/>
        <end position="298"/>
    </location>
</feature>
<dbReference type="Gene3D" id="3.90.730.10">
    <property type="entry name" value="Ribonuclease T2-like"/>
    <property type="match status" value="1"/>
</dbReference>
<dbReference type="InterPro" id="IPR001568">
    <property type="entry name" value="RNase_T2-like"/>
</dbReference>
<dbReference type="OrthoDB" id="435754at2759"/>
<comment type="similarity">
    <text evidence="1 3">Belongs to the RNase T2 family.</text>
</comment>
<name>A0A7M7PFA0_STRPU</name>
<dbReference type="CDD" id="cd01061">
    <property type="entry name" value="RNase_T2_euk"/>
    <property type="match status" value="1"/>
</dbReference>
<keyword evidence="2" id="KW-1015">Disulfide bond</keyword>
<dbReference type="GO" id="GO:0003723">
    <property type="term" value="F:RNA binding"/>
    <property type="evidence" value="ECO:0007669"/>
    <property type="project" value="InterPro"/>
</dbReference>
<evidence type="ECO:0000313" key="6">
    <source>
        <dbReference type="Proteomes" id="UP000007110"/>
    </source>
</evidence>
<dbReference type="KEGG" id="spu:105437756"/>
<sequence length="298" mass="33994">MARFSILLLLVAITYVHTSEGRSFEELFHQVWEEADYDKLTLVYFWGPSYCERTKCTIPITAQKIWTIHGLWPFKSNVKDSPRFCPGTYDSKDISSIEPTLKNKWRAYTTGGTNDELWKHQYLKHGTCASDLPTFDSQLKYFQGTMDLYDKYDIKTILANGDTAVRPSNVLLYPLADITSALKKGLGVDPNVYCNEKKNEQYLQEVRMCFDKTLKPITCGNELVGGGKCGLKKVKLPPFDSFMIPVSSQQGASHDLDLPFLLDVADMGAREMMMTGEEEDDGRPLLETLFNDMWEKEE</sequence>
<dbReference type="Proteomes" id="UP000007110">
    <property type="component" value="Unassembled WGS sequence"/>
</dbReference>
<keyword evidence="4" id="KW-0732">Signal</keyword>
<dbReference type="InterPro" id="IPR033130">
    <property type="entry name" value="RNase_T2_His_AS_2"/>
</dbReference>
<evidence type="ECO:0000256" key="4">
    <source>
        <dbReference type="SAM" id="SignalP"/>
    </source>
</evidence>
<dbReference type="RefSeq" id="XP_030850592.1">
    <property type="nucleotide sequence ID" value="XM_030994732.1"/>
</dbReference>
<dbReference type="InterPro" id="IPR018188">
    <property type="entry name" value="RNase_T2_His_AS_1"/>
</dbReference>
<dbReference type="OMA" id="PRSKCGE"/>
<evidence type="ECO:0000256" key="2">
    <source>
        <dbReference type="ARBA" id="ARBA00023157"/>
    </source>
</evidence>
<dbReference type="InterPro" id="IPR033697">
    <property type="entry name" value="Ribonuclease_T2_eukaryotic"/>
</dbReference>
<proteinExistence type="inferred from homology"/>
<dbReference type="EnsemblMetazoa" id="XM_030994732">
    <property type="protein sequence ID" value="XP_030850592"/>
    <property type="gene ID" value="LOC105437756"/>
</dbReference>
<organism evidence="5 6">
    <name type="scientific">Strongylocentrotus purpuratus</name>
    <name type="common">Purple sea urchin</name>
    <dbReference type="NCBI Taxonomy" id="7668"/>
    <lineage>
        <taxon>Eukaryota</taxon>
        <taxon>Metazoa</taxon>
        <taxon>Echinodermata</taxon>
        <taxon>Eleutherozoa</taxon>
        <taxon>Echinozoa</taxon>
        <taxon>Echinoidea</taxon>
        <taxon>Euechinoidea</taxon>
        <taxon>Echinacea</taxon>
        <taxon>Camarodonta</taxon>
        <taxon>Echinidea</taxon>
        <taxon>Strongylocentrotidae</taxon>
        <taxon>Strongylocentrotus</taxon>
    </lineage>
</organism>
<accession>A0A7M7PFA0</accession>
<dbReference type="SUPFAM" id="SSF55895">
    <property type="entry name" value="Ribonuclease Rh-like"/>
    <property type="match status" value="1"/>
</dbReference>
<dbReference type="GO" id="GO:0033897">
    <property type="term" value="F:ribonuclease T2 activity"/>
    <property type="evidence" value="ECO:0007669"/>
    <property type="project" value="InterPro"/>
</dbReference>
<evidence type="ECO:0000313" key="5">
    <source>
        <dbReference type="EnsemblMetazoa" id="XP_030850592"/>
    </source>
</evidence>
<dbReference type="PANTHER" id="PTHR11240">
    <property type="entry name" value="RIBONUCLEASE T2"/>
    <property type="match status" value="1"/>
</dbReference>
<dbReference type="Pfam" id="PF00445">
    <property type="entry name" value="Ribonuclease_T2"/>
    <property type="match status" value="1"/>
</dbReference>
<dbReference type="GO" id="GO:0004521">
    <property type="term" value="F:RNA endonuclease activity"/>
    <property type="evidence" value="ECO:0000318"/>
    <property type="project" value="GO_Central"/>
</dbReference>